<reference evidence="1 2" key="1">
    <citation type="submission" date="2019-12" db="EMBL/GenBank/DDBJ databases">
        <title>Rhizobium genotypes associated with high levels of biological nitrogen fixation by grain legumes in a temperate-maritime cropping system.</title>
        <authorList>
            <person name="Maluk M."/>
            <person name="Francesc Ferrando Molina F."/>
            <person name="Lopez Del Egido L."/>
            <person name="Lafos M."/>
            <person name="Langarica-Fuentes A."/>
            <person name="Gebre Yohannes G."/>
            <person name="Young M.W."/>
            <person name="Martin P."/>
            <person name="Gantlett R."/>
            <person name="Kenicer G."/>
            <person name="Hawes C."/>
            <person name="Begg G.S."/>
            <person name="Quilliam R.S."/>
            <person name="Squire G.R."/>
            <person name="Poole P.S."/>
            <person name="Young P.W."/>
            <person name="Iannetta P.M."/>
            <person name="James E.K."/>
        </authorList>
    </citation>
    <scope>NUCLEOTIDE SEQUENCE [LARGE SCALE GENOMIC DNA]</scope>
    <source>
        <strain evidence="1 2">JHI1118</strain>
    </source>
</reference>
<evidence type="ECO:0008006" key="3">
    <source>
        <dbReference type="Google" id="ProtNLM"/>
    </source>
</evidence>
<dbReference type="EMBL" id="WUEY01000003">
    <property type="protein sequence ID" value="NEI69394.1"/>
    <property type="molecule type" value="Genomic_DNA"/>
</dbReference>
<dbReference type="Proteomes" id="UP000483035">
    <property type="component" value="Unassembled WGS sequence"/>
</dbReference>
<organism evidence="1 2">
    <name type="scientific">Rhizobium lusitanum</name>
    <dbReference type="NCBI Taxonomy" id="293958"/>
    <lineage>
        <taxon>Bacteria</taxon>
        <taxon>Pseudomonadati</taxon>
        <taxon>Pseudomonadota</taxon>
        <taxon>Alphaproteobacteria</taxon>
        <taxon>Hyphomicrobiales</taxon>
        <taxon>Rhizobiaceae</taxon>
        <taxon>Rhizobium/Agrobacterium group</taxon>
        <taxon>Rhizobium</taxon>
    </lineage>
</organism>
<evidence type="ECO:0000313" key="2">
    <source>
        <dbReference type="Proteomes" id="UP000483035"/>
    </source>
</evidence>
<comment type="caution">
    <text evidence="1">The sequence shown here is derived from an EMBL/GenBank/DDBJ whole genome shotgun (WGS) entry which is preliminary data.</text>
</comment>
<evidence type="ECO:0000313" key="1">
    <source>
        <dbReference type="EMBL" id="NEI69394.1"/>
    </source>
</evidence>
<dbReference type="AlphaFoldDB" id="A0A6L9U2H7"/>
<name>A0A6L9U2H7_9HYPH</name>
<accession>A0A6L9U2H7</accession>
<protein>
    <recommendedName>
        <fullName evidence="3">DUF3606 domain-containing protein</fullName>
    </recommendedName>
</protein>
<dbReference type="RefSeq" id="WP_163985832.1">
    <property type="nucleotide sequence ID" value="NZ_WUEY01000003.1"/>
</dbReference>
<sequence length="68" mass="7692">MTENANRTTARKAIRGRPYSIAEFARKYRLEDAEAKRLFYKFGPSSTELDLLMAAKRKPPSLSTAIGQ</sequence>
<gene>
    <name evidence="1" type="ORF">GR212_07380</name>
</gene>
<proteinExistence type="predicted"/>